<feature type="transmembrane region" description="Helical" evidence="1">
    <location>
        <begin position="82"/>
        <end position="105"/>
    </location>
</feature>
<keyword evidence="3" id="KW-1185">Reference proteome</keyword>
<comment type="caution">
    <text evidence="2">The sequence shown here is derived from an EMBL/GenBank/DDBJ whole genome shotgun (WGS) entry which is preliminary data.</text>
</comment>
<dbReference type="EMBL" id="JBHLUE010000001">
    <property type="protein sequence ID" value="MFC0562679.1"/>
    <property type="molecule type" value="Genomic_DNA"/>
</dbReference>
<accession>A0ABV6NPH8</accession>
<dbReference type="Proteomes" id="UP001589894">
    <property type="component" value="Unassembled WGS sequence"/>
</dbReference>
<name>A0ABV6NPH8_9ACTN</name>
<evidence type="ECO:0000313" key="2">
    <source>
        <dbReference type="EMBL" id="MFC0562679.1"/>
    </source>
</evidence>
<evidence type="ECO:0000256" key="1">
    <source>
        <dbReference type="SAM" id="Phobius"/>
    </source>
</evidence>
<sequence length="300" mass="31603">MSTAEVRAAAPDGVIHDIGYRRYAGPRLGRRHIVAALYVHALRTSFGLGRSAKAKIFPWLIVGIVTVVAAVLIAIRARLGQVVLSYAQFADSLSWLVIFFVAVVAPELVSRDLRSGVLPLYFSRPLARSDYALAKFAALATAVWLLLGGPQVLMFIGAAFSTGKGMHGAWDEFTDLVPGLLYAGIWALVFAAISLLVAALTGKRAIAAGAVVAVFLMTTPVVGVLSVLPSQTANQLAGLASPSSLIAGVGAWLFRGVLSANNRQLLPIGDFGPVYGAVALILVVGCVALLLLRYRKVAAR</sequence>
<feature type="transmembrane region" description="Helical" evidence="1">
    <location>
        <begin position="274"/>
        <end position="292"/>
    </location>
</feature>
<dbReference type="RefSeq" id="WP_377334539.1">
    <property type="nucleotide sequence ID" value="NZ_JBHLUE010000001.1"/>
</dbReference>
<feature type="transmembrane region" description="Helical" evidence="1">
    <location>
        <begin position="136"/>
        <end position="160"/>
    </location>
</feature>
<gene>
    <name evidence="2" type="ORF">ACFFHU_00605</name>
</gene>
<feature type="transmembrane region" description="Helical" evidence="1">
    <location>
        <begin position="56"/>
        <end position="75"/>
    </location>
</feature>
<feature type="transmembrane region" description="Helical" evidence="1">
    <location>
        <begin position="180"/>
        <end position="200"/>
    </location>
</feature>
<protein>
    <submittedName>
        <fullName evidence="2">ABC transporter permease</fullName>
    </submittedName>
</protein>
<keyword evidence="1" id="KW-0472">Membrane</keyword>
<reference evidence="2 3" key="1">
    <citation type="submission" date="2024-09" db="EMBL/GenBank/DDBJ databases">
        <authorList>
            <person name="Sun Q."/>
            <person name="Mori K."/>
        </authorList>
    </citation>
    <scope>NUCLEOTIDE SEQUENCE [LARGE SCALE GENOMIC DNA]</scope>
    <source>
        <strain evidence="2 3">TBRC 2205</strain>
    </source>
</reference>
<organism evidence="2 3">
    <name type="scientific">Plantactinospora siamensis</name>
    <dbReference type="NCBI Taxonomy" id="555372"/>
    <lineage>
        <taxon>Bacteria</taxon>
        <taxon>Bacillati</taxon>
        <taxon>Actinomycetota</taxon>
        <taxon>Actinomycetes</taxon>
        <taxon>Micromonosporales</taxon>
        <taxon>Micromonosporaceae</taxon>
        <taxon>Plantactinospora</taxon>
    </lineage>
</organism>
<evidence type="ECO:0000313" key="3">
    <source>
        <dbReference type="Proteomes" id="UP001589894"/>
    </source>
</evidence>
<keyword evidence="1" id="KW-0812">Transmembrane</keyword>
<feature type="transmembrane region" description="Helical" evidence="1">
    <location>
        <begin position="206"/>
        <end position="229"/>
    </location>
</feature>
<feature type="transmembrane region" description="Helical" evidence="1">
    <location>
        <begin position="236"/>
        <end position="254"/>
    </location>
</feature>
<proteinExistence type="predicted"/>
<keyword evidence="1" id="KW-1133">Transmembrane helix</keyword>